<name>A0A5N5HZP5_9ROSA</name>
<reference evidence="2" key="2">
    <citation type="submission" date="2019-10" db="EMBL/GenBank/DDBJ databases">
        <title>A de novo genome assembly of a pear dwarfing rootstock.</title>
        <authorList>
            <person name="Wang F."/>
            <person name="Wang J."/>
            <person name="Li S."/>
            <person name="Zhang Y."/>
            <person name="Fang M."/>
            <person name="Ma L."/>
            <person name="Zhao Y."/>
            <person name="Jiang S."/>
        </authorList>
    </citation>
    <scope>NUCLEOTIDE SEQUENCE [LARGE SCALE GENOMIC DNA]</scope>
</reference>
<organism evidence="1 2">
    <name type="scientific">Pyrus ussuriensis x Pyrus communis</name>
    <dbReference type="NCBI Taxonomy" id="2448454"/>
    <lineage>
        <taxon>Eukaryota</taxon>
        <taxon>Viridiplantae</taxon>
        <taxon>Streptophyta</taxon>
        <taxon>Embryophyta</taxon>
        <taxon>Tracheophyta</taxon>
        <taxon>Spermatophyta</taxon>
        <taxon>Magnoliopsida</taxon>
        <taxon>eudicotyledons</taxon>
        <taxon>Gunneridae</taxon>
        <taxon>Pentapetalae</taxon>
        <taxon>rosids</taxon>
        <taxon>fabids</taxon>
        <taxon>Rosales</taxon>
        <taxon>Rosaceae</taxon>
        <taxon>Amygdaloideae</taxon>
        <taxon>Maleae</taxon>
        <taxon>Pyrus</taxon>
    </lineage>
</organism>
<keyword evidence="2" id="KW-1185">Reference proteome</keyword>
<proteinExistence type="predicted"/>
<gene>
    <name evidence="1" type="ORF">D8674_028580</name>
</gene>
<comment type="caution">
    <text evidence="1">The sequence shown here is derived from an EMBL/GenBank/DDBJ whole genome shotgun (WGS) entry which is preliminary data.</text>
</comment>
<dbReference type="EMBL" id="SMOL01000120">
    <property type="protein sequence ID" value="KAB2632333.1"/>
    <property type="molecule type" value="Genomic_DNA"/>
</dbReference>
<sequence>MISSFSNESNPQTIVTFLTSLYASLRPLIIQERSKTSSLSSSNAGSRFWQISPRFWQRSKSKTTYTIFGKLDQTLTGFSVLILSNLVELGEIEVTNQVTTICRVRFEHCMLRSASESKRSRNFGLSRNPPTDFRLFPSTF</sequence>
<protein>
    <submittedName>
        <fullName evidence="1">Uncharacterized protein</fullName>
    </submittedName>
</protein>
<reference evidence="1 2" key="3">
    <citation type="submission" date="2019-11" db="EMBL/GenBank/DDBJ databases">
        <title>A de novo genome assembly of a pear dwarfing rootstock.</title>
        <authorList>
            <person name="Wang F."/>
            <person name="Wang J."/>
            <person name="Li S."/>
            <person name="Zhang Y."/>
            <person name="Fang M."/>
            <person name="Ma L."/>
            <person name="Zhao Y."/>
            <person name="Jiang S."/>
        </authorList>
    </citation>
    <scope>NUCLEOTIDE SEQUENCE [LARGE SCALE GENOMIC DNA]</scope>
    <source>
        <strain evidence="1">S2</strain>
        <tissue evidence="1">Leaf</tissue>
    </source>
</reference>
<evidence type="ECO:0000313" key="2">
    <source>
        <dbReference type="Proteomes" id="UP000327157"/>
    </source>
</evidence>
<dbReference type="AlphaFoldDB" id="A0A5N5HZP5"/>
<accession>A0A5N5HZP5</accession>
<dbReference type="Proteomes" id="UP000327157">
    <property type="component" value="Chromosome 6"/>
</dbReference>
<reference evidence="1 2" key="1">
    <citation type="submission" date="2019-09" db="EMBL/GenBank/DDBJ databases">
        <authorList>
            <person name="Ou C."/>
        </authorList>
    </citation>
    <scope>NUCLEOTIDE SEQUENCE [LARGE SCALE GENOMIC DNA]</scope>
    <source>
        <strain evidence="1">S2</strain>
        <tissue evidence="1">Leaf</tissue>
    </source>
</reference>
<evidence type="ECO:0000313" key="1">
    <source>
        <dbReference type="EMBL" id="KAB2632333.1"/>
    </source>
</evidence>